<sequence length="61" mass="7219">MFMNCTGILSFFFRFATHMTDDESRKARRFERGLRPAIRSRMSALKLQTYADTVERALKIE</sequence>
<keyword evidence="2" id="KW-1185">Reference proteome</keyword>
<proteinExistence type="predicted"/>
<name>A0A804JW91_MUSAM</name>
<accession>A0A804JW91</accession>
<organism evidence="1 2">
    <name type="scientific">Musa acuminata subsp. malaccensis</name>
    <name type="common">Wild banana</name>
    <name type="synonym">Musa malaccensis</name>
    <dbReference type="NCBI Taxonomy" id="214687"/>
    <lineage>
        <taxon>Eukaryota</taxon>
        <taxon>Viridiplantae</taxon>
        <taxon>Streptophyta</taxon>
        <taxon>Embryophyta</taxon>
        <taxon>Tracheophyta</taxon>
        <taxon>Spermatophyta</taxon>
        <taxon>Magnoliopsida</taxon>
        <taxon>Liliopsida</taxon>
        <taxon>Zingiberales</taxon>
        <taxon>Musaceae</taxon>
        <taxon>Musa</taxon>
    </lineage>
</organism>
<dbReference type="AlphaFoldDB" id="A0A804JW91"/>
<reference evidence="1" key="1">
    <citation type="submission" date="2021-05" db="UniProtKB">
        <authorList>
            <consortium name="EnsemblPlants"/>
        </authorList>
    </citation>
    <scope>IDENTIFICATION</scope>
    <source>
        <strain evidence="1">subsp. malaccensis</strain>
    </source>
</reference>
<dbReference type="EnsemblPlants" id="Ma07_t15960.1">
    <property type="protein sequence ID" value="Ma07_p15960.1"/>
    <property type="gene ID" value="Ma07_g15960"/>
</dbReference>
<evidence type="ECO:0000313" key="2">
    <source>
        <dbReference type="Proteomes" id="UP000012960"/>
    </source>
</evidence>
<protein>
    <submittedName>
        <fullName evidence="1">Uncharacterized protein</fullName>
    </submittedName>
</protein>
<dbReference type="OMA" id="FRFATHM"/>
<evidence type="ECO:0000313" key="1">
    <source>
        <dbReference type="EnsemblPlants" id="Ma07_p15960.1"/>
    </source>
</evidence>
<dbReference type="Gramene" id="Ma07_t15960.1">
    <property type="protein sequence ID" value="Ma07_p15960.1"/>
    <property type="gene ID" value="Ma07_g15960"/>
</dbReference>
<dbReference type="InParanoid" id="A0A804JW91"/>
<dbReference type="Proteomes" id="UP000012960">
    <property type="component" value="Unplaced"/>
</dbReference>